<protein>
    <recommendedName>
        <fullName evidence="2">Antitoxin</fullName>
    </recommendedName>
</protein>
<evidence type="ECO:0000256" key="2">
    <source>
        <dbReference type="RuleBase" id="RU362080"/>
    </source>
</evidence>
<comment type="similarity">
    <text evidence="1 2">Belongs to the phD/YefM antitoxin family.</text>
</comment>
<sequence>MKVELVTNLKRQATKILADLHESKEPILITEHGIPSAYLVDVDDYQFMQKRLALLDALARGERAVIEGNTISHEQAKERLSKWLK</sequence>
<dbReference type="SUPFAM" id="SSF143120">
    <property type="entry name" value="YefM-like"/>
    <property type="match status" value="1"/>
</dbReference>
<accession>A0A0D0JUH6</accession>
<gene>
    <name evidence="3" type="ORF">RU08_24805</name>
</gene>
<name>A0A0D0JUH6_9PSED</name>
<dbReference type="Gene3D" id="3.40.1620.10">
    <property type="entry name" value="YefM-like domain"/>
    <property type="match status" value="1"/>
</dbReference>
<dbReference type="Pfam" id="PF02604">
    <property type="entry name" value="PhdYeFM_antitox"/>
    <property type="match status" value="1"/>
</dbReference>
<dbReference type="PANTHER" id="PTHR33713">
    <property type="entry name" value="ANTITOXIN YAFN-RELATED"/>
    <property type="match status" value="1"/>
</dbReference>
<dbReference type="OrthoDB" id="6902169at2"/>
<dbReference type="RefSeq" id="WP_042556559.1">
    <property type="nucleotide sequence ID" value="NZ_JXQW01000118.1"/>
</dbReference>
<comment type="function">
    <text evidence="2">Antitoxin component of a type II toxin-antitoxin (TA) system.</text>
</comment>
<evidence type="ECO:0000313" key="3">
    <source>
        <dbReference type="EMBL" id="KIP88650.1"/>
    </source>
</evidence>
<evidence type="ECO:0000313" key="4">
    <source>
        <dbReference type="Proteomes" id="UP000032068"/>
    </source>
</evidence>
<dbReference type="InterPro" id="IPR051405">
    <property type="entry name" value="phD/YefM_antitoxin"/>
</dbReference>
<dbReference type="EMBL" id="JXQW01000118">
    <property type="protein sequence ID" value="KIP88650.1"/>
    <property type="molecule type" value="Genomic_DNA"/>
</dbReference>
<dbReference type="InterPro" id="IPR006442">
    <property type="entry name" value="Antitoxin_Phd/YefM"/>
</dbReference>
<dbReference type="AlphaFoldDB" id="A0A0D0JUH6"/>
<proteinExistence type="inferred from homology"/>
<dbReference type="NCBIfam" id="TIGR01552">
    <property type="entry name" value="phd_fam"/>
    <property type="match status" value="1"/>
</dbReference>
<evidence type="ECO:0000256" key="1">
    <source>
        <dbReference type="ARBA" id="ARBA00009981"/>
    </source>
</evidence>
<dbReference type="InterPro" id="IPR036165">
    <property type="entry name" value="YefM-like_sf"/>
</dbReference>
<organism evidence="3 4">
    <name type="scientific">Pseudomonas fulva</name>
    <dbReference type="NCBI Taxonomy" id="47880"/>
    <lineage>
        <taxon>Bacteria</taxon>
        <taxon>Pseudomonadati</taxon>
        <taxon>Pseudomonadota</taxon>
        <taxon>Gammaproteobacteria</taxon>
        <taxon>Pseudomonadales</taxon>
        <taxon>Pseudomonadaceae</taxon>
        <taxon>Pseudomonas</taxon>
    </lineage>
</organism>
<reference evidence="3 4" key="1">
    <citation type="submission" date="2014-12" db="EMBL/GenBank/DDBJ databases">
        <title>16Stimator: statistical estimation of ribosomal gene copy numbers from draft genome assemblies.</title>
        <authorList>
            <person name="Perisin M.A."/>
            <person name="Vetter M."/>
            <person name="Gilbert J.A."/>
            <person name="Bergelson J."/>
        </authorList>
    </citation>
    <scope>NUCLEOTIDE SEQUENCE [LARGE SCALE GENOMIC DNA]</scope>
    <source>
        <strain evidence="3 4">MEJ086</strain>
    </source>
</reference>
<dbReference type="Proteomes" id="UP000032068">
    <property type="component" value="Unassembled WGS sequence"/>
</dbReference>
<dbReference type="PANTHER" id="PTHR33713:SF3">
    <property type="entry name" value="ANTITOXIN"/>
    <property type="match status" value="1"/>
</dbReference>
<comment type="caution">
    <text evidence="3">The sequence shown here is derived from an EMBL/GenBank/DDBJ whole genome shotgun (WGS) entry which is preliminary data.</text>
</comment>